<dbReference type="GO" id="GO:0006879">
    <property type="term" value="P:intracellular iron ion homeostasis"/>
    <property type="evidence" value="ECO:0007669"/>
    <property type="project" value="InterPro"/>
</dbReference>
<feature type="domain" description="Hemerythrin-like" evidence="1">
    <location>
        <begin position="24"/>
        <end position="146"/>
    </location>
</feature>
<accession>A0A7X6DF81</accession>
<dbReference type="RefSeq" id="WP_168107143.1">
    <property type="nucleotide sequence ID" value="NZ_VTOX01000002.1"/>
</dbReference>
<sequence>MKIDARELGQVAAVQPPRFDMYGAIHKAIRAFMADTLVAVGRMDADDAPETARTADRVMQLLDFCSSHLAHENGFVHAAIEARAPGASAAIAHDHEEHVHEIGQLAAAVAALGGAQGPQRHALAQALYRQLAQFVAANFQHMQVEETAHNAVLWTHYTDEELVRIHDALVASIPPEEMMVTARWLVPFLAPAERAGLLADIRAKAPAPAFEALLAVSRPHLTQAEDTKLARALSLP</sequence>
<reference evidence="2 3" key="1">
    <citation type="journal article" date="2020" name="Nature">
        <title>Bacterial chemolithoautotrophy via manganese oxidation.</title>
        <authorList>
            <person name="Yu H."/>
            <person name="Leadbetter J.R."/>
        </authorList>
    </citation>
    <scope>NUCLEOTIDE SEQUENCE [LARGE SCALE GENOMIC DNA]</scope>
    <source>
        <strain evidence="2 3">RBP-1</strain>
    </source>
</reference>
<evidence type="ECO:0000259" key="1">
    <source>
        <dbReference type="Pfam" id="PF01814"/>
    </source>
</evidence>
<organism evidence="2 3">
    <name type="scientific">Ramlibacter lithotrophicus</name>
    <dbReference type="NCBI Taxonomy" id="2606681"/>
    <lineage>
        <taxon>Bacteria</taxon>
        <taxon>Pseudomonadati</taxon>
        <taxon>Pseudomonadota</taxon>
        <taxon>Betaproteobacteria</taxon>
        <taxon>Burkholderiales</taxon>
        <taxon>Comamonadaceae</taxon>
        <taxon>Ramlibacter</taxon>
    </lineage>
</organism>
<dbReference type="EMBL" id="VTOX01000002">
    <property type="protein sequence ID" value="NKE66075.1"/>
    <property type="molecule type" value="Genomic_DNA"/>
</dbReference>
<dbReference type="Pfam" id="PF01814">
    <property type="entry name" value="Hemerythrin"/>
    <property type="match status" value="1"/>
</dbReference>
<comment type="caution">
    <text evidence="2">The sequence shown here is derived from an EMBL/GenBank/DDBJ whole genome shotgun (WGS) entry which is preliminary data.</text>
</comment>
<protein>
    <recommendedName>
        <fullName evidence="1">Hemerythrin-like domain-containing protein</fullName>
    </recommendedName>
</protein>
<evidence type="ECO:0000313" key="3">
    <source>
        <dbReference type="Proteomes" id="UP000521868"/>
    </source>
</evidence>
<dbReference type="InterPro" id="IPR012312">
    <property type="entry name" value="Hemerythrin-like"/>
</dbReference>
<dbReference type="Gene3D" id="1.20.120.520">
    <property type="entry name" value="nmb1532 protein domain like"/>
    <property type="match status" value="1"/>
</dbReference>
<dbReference type="CDD" id="cd12109">
    <property type="entry name" value="Hr_FBXL5"/>
    <property type="match status" value="1"/>
</dbReference>
<dbReference type="InterPro" id="IPR045808">
    <property type="entry name" value="Hr_FBXL5"/>
</dbReference>
<proteinExistence type="predicted"/>
<gene>
    <name evidence="2" type="ORF">RAMLITH_09605</name>
</gene>
<name>A0A7X6DF81_9BURK</name>
<keyword evidence="3" id="KW-1185">Reference proteome</keyword>
<dbReference type="Proteomes" id="UP000521868">
    <property type="component" value="Unassembled WGS sequence"/>
</dbReference>
<dbReference type="AlphaFoldDB" id="A0A7X6DF81"/>
<evidence type="ECO:0000313" key="2">
    <source>
        <dbReference type="EMBL" id="NKE66075.1"/>
    </source>
</evidence>